<proteinExistence type="predicted"/>
<dbReference type="Gene3D" id="2.60.40.60">
    <property type="entry name" value="Cadherins"/>
    <property type="match status" value="1"/>
</dbReference>
<evidence type="ECO:0000256" key="3">
    <source>
        <dbReference type="ARBA" id="ARBA00022737"/>
    </source>
</evidence>
<reference evidence="7" key="1">
    <citation type="submission" date="2020-11" db="EMBL/GenBank/DDBJ databases">
        <authorList>
            <person name="Tran Van P."/>
        </authorList>
    </citation>
    <scope>NUCLEOTIDE SEQUENCE</scope>
</reference>
<dbReference type="PROSITE" id="PS50268">
    <property type="entry name" value="CADHERIN_2"/>
    <property type="match status" value="1"/>
</dbReference>
<keyword evidence="4" id="KW-0106">Calcium</keyword>
<dbReference type="InterPro" id="IPR015919">
    <property type="entry name" value="Cadherin-like_sf"/>
</dbReference>
<protein>
    <submittedName>
        <fullName evidence="7">Uncharacterized protein</fullName>
    </submittedName>
</protein>
<dbReference type="InterPro" id="IPR002126">
    <property type="entry name" value="Cadherin-like_dom"/>
</dbReference>
<comment type="subcellular location">
    <subcellularLocation>
        <location evidence="1">Membrane</location>
    </subcellularLocation>
</comment>
<evidence type="ECO:0000256" key="2">
    <source>
        <dbReference type="ARBA" id="ARBA00022692"/>
    </source>
</evidence>
<dbReference type="EMBL" id="OB660938">
    <property type="protein sequence ID" value="CAD7226803.1"/>
    <property type="molecule type" value="Genomic_DNA"/>
</dbReference>
<dbReference type="PROSITE" id="PS00232">
    <property type="entry name" value="CADHERIN_1"/>
    <property type="match status" value="1"/>
</dbReference>
<keyword evidence="3" id="KW-0677">Repeat</keyword>
<accession>A0A7R8W8B0</accession>
<dbReference type="GO" id="GO:0005509">
    <property type="term" value="F:calcium ion binding"/>
    <property type="evidence" value="ECO:0007669"/>
    <property type="project" value="UniProtKB-UniRule"/>
</dbReference>
<dbReference type="PANTHER" id="PTHR24026">
    <property type="entry name" value="FAT ATYPICAL CADHERIN-RELATED"/>
    <property type="match status" value="1"/>
</dbReference>
<dbReference type="InterPro" id="IPR020894">
    <property type="entry name" value="Cadherin_CS"/>
</dbReference>
<dbReference type="Pfam" id="PF00028">
    <property type="entry name" value="Cadherin"/>
    <property type="match status" value="1"/>
</dbReference>
<name>A0A7R8W8B0_9CRUS</name>
<dbReference type="AlphaFoldDB" id="A0A7R8W8B0"/>
<dbReference type="GO" id="GO:0007156">
    <property type="term" value="P:homophilic cell adhesion via plasma membrane adhesion molecules"/>
    <property type="evidence" value="ECO:0007669"/>
    <property type="project" value="InterPro"/>
</dbReference>
<dbReference type="CDD" id="cd11304">
    <property type="entry name" value="Cadherin_repeat"/>
    <property type="match status" value="1"/>
</dbReference>
<organism evidence="7">
    <name type="scientific">Cyprideis torosa</name>
    <dbReference type="NCBI Taxonomy" id="163714"/>
    <lineage>
        <taxon>Eukaryota</taxon>
        <taxon>Metazoa</taxon>
        <taxon>Ecdysozoa</taxon>
        <taxon>Arthropoda</taxon>
        <taxon>Crustacea</taxon>
        <taxon>Oligostraca</taxon>
        <taxon>Ostracoda</taxon>
        <taxon>Podocopa</taxon>
        <taxon>Podocopida</taxon>
        <taxon>Cytherocopina</taxon>
        <taxon>Cytheroidea</taxon>
        <taxon>Cytherideidae</taxon>
        <taxon>Cyprideis</taxon>
    </lineage>
</organism>
<evidence type="ECO:0000256" key="1">
    <source>
        <dbReference type="ARBA" id="ARBA00004370"/>
    </source>
</evidence>
<dbReference type="OrthoDB" id="6252479at2759"/>
<sequence length="170" mass="18661">PHPSLQVSPVVRLHVFTRELVPNVAYPRGRSLSEVEIHLLDANDNNPTFKPSGTYHFNLSRTALPGAIVGQVLAEDADDGVNGMVTYSLEPSKDVVPFVVDPQYGTVKVGPAVTFSREKTEYTIFLRAKDNPKNPSEMRTNVAVIHVAVWERPLVTFKLGSPSSLKLTLA</sequence>
<dbReference type="SUPFAM" id="SSF49313">
    <property type="entry name" value="Cadherin-like"/>
    <property type="match status" value="1"/>
</dbReference>
<dbReference type="GO" id="GO:0005886">
    <property type="term" value="C:plasma membrane"/>
    <property type="evidence" value="ECO:0007669"/>
    <property type="project" value="UniProtKB-SubCell"/>
</dbReference>
<dbReference type="PANTHER" id="PTHR24026:SF126">
    <property type="entry name" value="PROTOCADHERIN FAT 4"/>
    <property type="match status" value="1"/>
</dbReference>
<feature type="non-terminal residue" evidence="7">
    <location>
        <position position="170"/>
    </location>
</feature>
<evidence type="ECO:0000256" key="4">
    <source>
        <dbReference type="ARBA" id="ARBA00022837"/>
    </source>
</evidence>
<dbReference type="SMART" id="SM00112">
    <property type="entry name" value="CA"/>
    <property type="match status" value="1"/>
</dbReference>
<keyword evidence="5" id="KW-1133">Transmembrane helix</keyword>
<keyword evidence="6" id="KW-0472">Membrane</keyword>
<keyword evidence="2" id="KW-0812">Transmembrane</keyword>
<evidence type="ECO:0000313" key="7">
    <source>
        <dbReference type="EMBL" id="CAD7226803.1"/>
    </source>
</evidence>
<evidence type="ECO:0000256" key="6">
    <source>
        <dbReference type="ARBA" id="ARBA00023136"/>
    </source>
</evidence>
<gene>
    <name evidence="7" type="ORF">CTOB1V02_LOCUS4717</name>
</gene>
<evidence type="ECO:0000256" key="5">
    <source>
        <dbReference type="ARBA" id="ARBA00022989"/>
    </source>
</evidence>